<keyword evidence="2" id="KW-1185">Reference proteome</keyword>
<proteinExistence type="predicted"/>
<evidence type="ECO:0000313" key="1">
    <source>
        <dbReference type="EMBL" id="KXT01237.1"/>
    </source>
</evidence>
<evidence type="ECO:0000313" key="2">
    <source>
        <dbReference type="Proteomes" id="UP000070133"/>
    </source>
</evidence>
<name>A0A139HFN6_9PEZI</name>
<dbReference type="AlphaFoldDB" id="A0A139HFN6"/>
<dbReference type="Proteomes" id="UP000070133">
    <property type="component" value="Unassembled WGS sequence"/>
</dbReference>
<comment type="caution">
    <text evidence="1">The sequence shown here is derived from an EMBL/GenBank/DDBJ whole genome shotgun (WGS) entry which is preliminary data.</text>
</comment>
<accession>A0A139HFN6</accession>
<dbReference type="EMBL" id="LFZN01000059">
    <property type="protein sequence ID" value="KXT01237.1"/>
    <property type="molecule type" value="Genomic_DNA"/>
</dbReference>
<sequence length="129" mass="13563">MASIWSERYCFGTGWKTPAFNGSRTLGSKEVAACIGYTTGLSPSNALAKVRTAYWIQSCMSAAMHGCASIAACSALATIHNASKTYGLSLTTTGMAPQCKTSSGPSMMSPGGYWADRPAFIEDIRPGTF</sequence>
<protein>
    <submittedName>
        <fullName evidence="1">Uncharacterized protein</fullName>
    </submittedName>
</protein>
<organism evidence="1 2">
    <name type="scientific">Pseudocercospora eumusae</name>
    <dbReference type="NCBI Taxonomy" id="321146"/>
    <lineage>
        <taxon>Eukaryota</taxon>
        <taxon>Fungi</taxon>
        <taxon>Dikarya</taxon>
        <taxon>Ascomycota</taxon>
        <taxon>Pezizomycotina</taxon>
        <taxon>Dothideomycetes</taxon>
        <taxon>Dothideomycetidae</taxon>
        <taxon>Mycosphaerellales</taxon>
        <taxon>Mycosphaerellaceae</taxon>
        <taxon>Pseudocercospora</taxon>
    </lineage>
</organism>
<reference evidence="1 2" key="1">
    <citation type="submission" date="2015-07" db="EMBL/GenBank/DDBJ databases">
        <title>Comparative genomics of the Sigatoka disease complex on banana suggests a link between parallel evolutionary changes in Pseudocercospora fijiensis and Pseudocercospora eumusae and increased virulence on the banana host.</title>
        <authorList>
            <person name="Chang T.-C."/>
            <person name="Salvucci A."/>
            <person name="Crous P.W."/>
            <person name="Stergiopoulos I."/>
        </authorList>
    </citation>
    <scope>NUCLEOTIDE SEQUENCE [LARGE SCALE GENOMIC DNA]</scope>
    <source>
        <strain evidence="1 2">CBS 114824</strain>
    </source>
</reference>
<gene>
    <name evidence="1" type="ORF">AC578_3829</name>
</gene>